<sequence>MDSKALNSYFDAVSKNLELITRLREKRLKTDFDLLLSQYLLVLNYLDEKKQYTPIPLHELSNNVETGGSSSKKVDWKLRDDYLYPFHRRFNPKRPILKSKSRNYHPFGFPMNEVDIYRRKFYFNEKTEQK</sequence>
<keyword evidence="2" id="KW-1185">Reference proteome</keyword>
<comment type="caution">
    <text evidence="1">The sequence shown here is derived from an EMBL/GenBank/DDBJ whole genome shotgun (WGS) entry which is preliminary data.</text>
</comment>
<protein>
    <submittedName>
        <fullName evidence="1">Uncharacterized protein</fullName>
    </submittedName>
</protein>
<accession>A0ACB6V6I1</accession>
<dbReference type="EMBL" id="QVQA01000034">
    <property type="protein sequence ID" value="KAF5099315.1"/>
    <property type="molecule type" value="Genomic_DNA"/>
</dbReference>
<organism evidence="1 2">
    <name type="scientific">Geotrichum galactomycetum</name>
    <dbReference type="NCBI Taxonomy" id="27317"/>
    <lineage>
        <taxon>Eukaryota</taxon>
        <taxon>Fungi</taxon>
        <taxon>Dikarya</taxon>
        <taxon>Ascomycota</taxon>
        <taxon>Saccharomycotina</taxon>
        <taxon>Dipodascomycetes</taxon>
        <taxon>Dipodascales</taxon>
        <taxon>Dipodascaceae</taxon>
        <taxon>Geotrichum</taxon>
    </lineage>
</organism>
<reference evidence="1 2" key="1">
    <citation type="journal article" date="2020" name="Front. Microbiol.">
        <title>Phenotypic and Genetic Characterization of the Cheese Ripening Yeast Geotrichum candidum.</title>
        <authorList>
            <person name="Perkins V."/>
            <person name="Vignola S."/>
            <person name="Lessard M.H."/>
            <person name="Plante P.L."/>
            <person name="Corbeil J."/>
            <person name="Dugat-Bony E."/>
            <person name="Frenette M."/>
            <person name="Labrie S."/>
        </authorList>
    </citation>
    <scope>NUCLEOTIDE SEQUENCE [LARGE SCALE GENOMIC DNA]</scope>
    <source>
        <strain evidence="1 2">LMA-1147</strain>
    </source>
</reference>
<evidence type="ECO:0000313" key="2">
    <source>
        <dbReference type="Proteomes" id="UP000744676"/>
    </source>
</evidence>
<gene>
    <name evidence="1" type="ORF">D0Z00_001719</name>
</gene>
<dbReference type="Proteomes" id="UP000744676">
    <property type="component" value="Unassembled WGS sequence"/>
</dbReference>
<proteinExistence type="predicted"/>
<name>A0ACB6V6I1_9ASCO</name>
<evidence type="ECO:0000313" key="1">
    <source>
        <dbReference type="EMBL" id="KAF5099315.1"/>
    </source>
</evidence>